<evidence type="ECO:0000313" key="3">
    <source>
        <dbReference type="Proteomes" id="UP000832011"/>
    </source>
</evidence>
<keyword evidence="1" id="KW-0732">Signal</keyword>
<gene>
    <name evidence="2" type="ORF">LVJ82_01330</name>
</gene>
<dbReference type="RefSeq" id="WP_058305544.1">
    <property type="nucleotide sequence ID" value="NZ_CABKVG010000007.1"/>
</dbReference>
<keyword evidence="3" id="KW-1185">Reference proteome</keyword>
<protein>
    <recommendedName>
        <fullName evidence="4">Peptidoglycan-binding protein CsiV</fullName>
    </recommendedName>
</protein>
<accession>A0ABY4E2A6</accession>
<evidence type="ECO:0008006" key="4">
    <source>
        <dbReference type="Google" id="ProtNLM"/>
    </source>
</evidence>
<sequence length="209" mass="23195">MLIDSNILRSAALCALCSLPALAAAQHFSVNHPKILPDLNVSFDLPDDQAGRWKQILNNSDSSIAEFLHTNWPLASVEIEVKSVDEFFDADTLGVAASDPKFIHHPSVIAQIKQRYSQYAAAGANASRSISQFKTLTVSGTPALRFRVNSRYQTDTGIHVRAQADYLAFMRQQRYVYVKMHDETLDDGSGNPAQLYSYGNSINSIQLKY</sequence>
<dbReference type="Proteomes" id="UP000832011">
    <property type="component" value="Chromosome"/>
</dbReference>
<evidence type="ECO:0000256" key="1">
    <source>
        <dbReference type="SAM" id="SignalP"/>
    </source>
</evidence>
<proteinExistence type="predicted"/>
<feature type="signal peptide" evidence="1">
    <location>
        <begin position="1"/>
        <end position="23"/>
    </location>
</feature>
<dbReference type="EMBL" id="CP091511">
    <property type="protein sequence ID" value="UOO89657.1"/>
    <property type="molecule type" value="Genomic_DNA"/>
</dbReference>
<reference evidence="2 3" key="1">
    <citation type="journal article" date="2022" name="Res Sq">
        <title>Evolution of multicellular longitudinally dividing oral cavity symbionts (Neisseriaceae).</title>
        <authorList>
            <person name="Nyongesa S."/>
            <person name="Weber P."/>
            <person name="Bernet E."/>
            <person name="Pullido F."/>
            <person name="Nieckarz M."/>
            <person name="Delaby M."/>
            <person name="Nieves C."/>
            <person name="Viehboeck T."/>
            <person name="Krause N."/>
            <person name="Rivera-Millot A."/>
            <person name="Nakamura A."/>
            <person name="Vischer N."/>
            <person name="VanNieuwenhze M."/>
            <person name="Brun Y."/>
            <person name="Cava F."/>
            <person name="Bulgheresi S."/>
            <person name="Veyrier F."/>
        </authorList>
    </citation>
    <scope>NUCLEOTIDE SEQUENCE [LARGE SCALE GENOMIC DNA]</scope>
    <source>
        <strain evidence="2 3">SN4</strain>
    </source>
</reference>
<organism evidence="2 3">
    <name type="scientific">Vitreoscilla massiliensis</name>
    <dbReference type="NCBI Taxonomy" id="1689272"/>
    <lineage>
        <taxon>Bacteria</taxon>
        <taxon>Pseudomonadati</taxon>
        <taxon>Pseudomonadota</taxon>
        <taxon>Betaproteobacteria</taxon>
        <taxon>Neisseriales</taxon>
        <taxon>Neisseriaceae</taxon>
        <taxon>Vitreoscilla</taxon>
    </lineage>
</organism>
<evidence type="ECO:0000313" key="2">
    <source>
        <dbReference type="EMBL" id="UOO89657.1"/>
    </source>
</evidence>
<feature type="chain" id="PRO_5046171650" description="Peptidoglycan-binding protein CsiV" evidence="1">
    <location>
        <begin position="24"/>
        <end position="209"/>
    </location>
</feature>
<name>A0ABY4E2A6_9NEIS</name>